<evidence type="ECO:0000259" key="6">
    <source>
        <dbReference type="PROSITE" id="PS51192"/>
    </source>
</evidence>
<dbReference type="GO" id="GO:0003676">
    <property type="term" value="F:nucleic acid binding"/>
    <property type="evidence" value="ECO:0007669"/>
    <property type="project" value="InterPro"/>
</dbReference>
<evidence type="ECO:0000256" key="5">
    <source>
        <dbReference type="SAM" id="MobiDB-lite"/>
    </source>
</evidence>
<dbReference type="InterPro" id="IPR014001">
    <property type="entry name" value="Helicase_ATP-bd"/>
</dbReference>
<dbReference type="SUPFAM" id="SSF52540">
    <property type="entry name" value="P-loop containing nucleoside triphosphate hydrolases"/>
    <property type="match status" value="2"/>
</dbReference>
<dbReference type="EMBL" id="CP058555">
    <property type="protein sequence ID" value="QMV67353.1"/>
    <property type="molecule type" value="Genomic_DNA"/>
</dbReference>
<sequence>MSLEKLKLSKRLTAAMTELGYLAPKEIQSRCISRILGGQDVIAIAPEGAGKTTTYVLSTLMKLKFTTDEAPKFLILAPNEERIDEIVERFYQLSKNKDLRIIGLRSSGSMEEEIEELVDGKDIVVATPNRARAIYLKLALNLNRIQTLIIDDAEEIIKQGMQNTVRELAESCGKVQHLVFSTVEHQKLYDMIDNFMNENCASVEIDELENDIVDTLDLLLYHVPNFTTKINLLNLLLQDKEVFQKVVVFVNSKLTAQKLASSLFSSNKEEIAILNPLFYDDFGYDNMEDFKENSQSRVLIIARENTNDVDLSAIPFIFQFELPNEKEEFLNHLVKNDENEESVVLTFTTDLELPMVKKIEQAVGKRMDVLELPEDLAIYNHITDKKKKSSKEEDNKEDFSRGGAFHQKKESNAKTFNYGGGEKAKMTMKMKKK</sequence>
<dbReference type="GO" id="GO:0005829">
    <property type="term" value="C:cytosol"/>
    <property type="evidence" value="ECO:0007669"/>
    <property type="project" value="TreeGrafter"/>
</dbReference>
<dbReference type="PANTHER" id="PTHR47959:SF1">
    <property type="entry name" value="ATP-DEPENDENT RNA HELICASE DBPA"/>
    <property type="match status" value="1"/>
</dbReference>
<dbReference type="Pfam" id="PF00270">
    <property type="entry name" value="DEAD"/>
    <property type="match status" value="1"/>
</dbReference>
<dbReference type="InterPro" id="IPR011545">
    <property type="entry name" value="DEAD/DEAH_box_helicase_dom"/>
</dbReference>
<dbReference type="GO" id="GO:0005524">
    <property type="term" value="F:ATP binding"/>
    <property type="evidence" value="ECO:0007669"/>
    <property type="project" value="UniProtKB-KW"/>
</dbReference>
<dbReference type="AlphaFoldDB" id="A0A7G5E028"/>
<dbReference type="InterPro" id="IPR050079">
    <property type="entry name" value="DEAD_box_RNA_helicase"/>
</dbReference>
<keyword evidence="4" id="KW-0067">ATP-binding</keyword>
<dbReference type="InterPro" id="IPR027417">
    <property type="entry name" value="P-loop_NTPase"/>
</dbReference>
<evidence type="ECO:0000313" key="7">
    <source>
        <dbReference type="EMBL" id="QMV67353.1"/>
    </source>
</evidence>
<keyword evidence="8" id="KW-1185">Reference proteome</keyword>
<feature type="compositionally biased region" description="Basic and acidic residues" evidence="5">
    <location>
        <begin position="390"/>
        <end position="400"/>
    </location>
</feature>
<evidence type="ECO:0000256" key="2">
    <source>
        <dbReference type="ARBA" id="ARBA00022801"/>
    </source>
</evidence>
<dbReference type="SMART" id="SM00487">
    <property type="entry name" value="DEXDc"/>
    <property type="match status" value="1"/>
</dbReference>
<dbReference type="Proteomes" id="UP000515450">
    <property type="component" value="Chromosome"/>
</dbReference>
<gene>
    <name evidence="7" type="ORF">HS960_06625</name>
</gene>
<dbReference type="Gene3D" id="3.40.50.300">
    <property type="entry name" value="P-loop containing nucleotide triphosphate hydrolases"/>
    <property type="match status" value="2"/>
</dbReference>
<feature type="domain" description="Helicase ATP-binding" evidence="6">
    <location>
        <begin position="32"/>
        <end position="202"/>
    </location>
</feature>
<keyword evidence="3 7" id="KW-0347">Helicase</keyword>
<evidence type="ECO:0000256" key="1">
    <source>
        <dbReference type="ARBA" id="ARBA00022741"/>
    </source>
</evidence>
<dbReference type="GO" id="GO:0016787">
    <property type="term" value="F:hydrolase activity"/>
    <property type="evidence" value="ECO:0007669"/>
    <property type="project" value="UniProtKB-KW"/>
</dbReference>
<protein>
    <submittedName>
        <fullName evidence="7">DEAD/DEAH box helicase</fullName>
    </submittedName>
</protein>
<organism evidence="7 8">
    <name type="scientific">Sphingobacterium paramultivorum</name>
    <dbReference type="NCBI Taxonomy" id="2886510"/>
    <lineage>
        <taxon>Bacteria</taxon>
        <taxon>Pseudomonadati</taxon>
        <taxon>Bacteroidota</taxon>
        <taxon>Sphingobacteriia</taxon>
        <taxon>Sphingobacteriales</taxon>
        <taxon>Sphingobacteriaceae</taxon>
        <taxon>Sphingobacterium</taxon>
    </lineage>
</organism>
<proteinExistence type="predicted"/>
<keyword evidence="1" id="KW-0547">Nucleotide-binding</keyword>
<dbReference type="RefSeq" id="WP_153844663.1">
    <property type="nucleotide sequence ID" value="NZ_CP058555.1"/>
</dbReference>
<accession>A0A7G5E028</accession>
<name>A0A7G5E028_9SPHI</name>
<reference evidence="7 8" key="1">
    <citation type="journal article" date="2020" name="G3 (Bethesda)">
        <title>CeMbio - The Caenorhabditis elegans Microbiome Resource.</title>
        <authorList>
            <person name="Dirksen P."/>
            <person name="Assie A."/>
            <person name="Zimmermann J."/>
            <person name="Zhang F."/>
            <person name="Tietje A.M."/>
            <person name="Marsh S.A."/>
            <person name="Felix M.A."/>
            <person name="Shapira M."/>
            <person name="Kaleta C."/>
            <person name="Schulenburg H."/>
            <person name="Samuel B."/>
        </authorList>
    </citation>
    <scope>NUCLEOTIDE SEQUENCE [LARGE SCALE GENOMIC DNA]</scope>
    <source>
        <strain evidence="7 8">BIGb0170</strain>
    </source>
</reference>
<dbReference type="GO" id="GO:0003724">
    <property type="term" value="F:RNA helicase activity"/>
    <property type="evidence" value="ECO:0007669"/>
    <property type="project" value="TreeGrafter"/>
</dbReference>
<keyword evidence="2" id="KW-0378">Hydrolase</keyword>
<evidence type="ECO:0000256" key="3">
    <source>
        <dbReference type="ARBA" id="ARBA00022806"/>
    </source>
</evidence>
<evidence type="ECO:0000256" key="4">
    <source>
        <dbReference type="ARBA" id="ARBA00022840"/>
    </source>
</evidence>
<evidence type="ECO:0000313" key="8">
    <source>
        <dbReference type="Proteomes" id="UP000515450"/>
    </source>
</evidence>
<feature type="region of interest" description="Disordered" evidence="5">
    <location>
        <begin position="384"/>
        <end position="433"/>
    </location>
</feature>
<dbReference type="PANTHER" id="PTHR47959">
    <property type="entry name" value="ATP-DEPENDENT RNA HELICASE RHLE-RELATED"/>
    <property type="match status" value="1"/>
</dbReference>
<dbReference type="PROSITE" id="PS51192">
    <property type="entry name" value="HELICASE_ATP_BIND_1"/>
    <property type="match status" value="1"/>
</dbReference>